<protein>
    <submittedName>
        <fullName evidence="1">Uncharacterized protein</fullName>
    </submittedName>
</protein>
<dbReference type="KEGG" id="hte:Hydth_0516"/>
<reference evidence="1 2" key="1">
    <citation type="journal article" date="2010" name="J. Bacteriol.">
        <title>Complete genome sequence of the thermophilic, obligately chemolithoautotrophic hydrogen-oxidizing bacterium Hydrogenobacter thermophilus TK-6.</title>
        <authorList>
            <person name="Arai H."/>
            <person name="Kanbe H."/>
            <person name="Ishii M."/>
            <person name="Igarashi Y."/>
        </authorList>
    </citation>
    <scope>NUCLEOTIDE SEQUENCE [LARGE SCALE GENOMIC DNA]</scope>
    <source>
        <strain evidence="2">DSM 6534 / IAM 12695 / TK-6 [Tokyo]</strain>
    </source>
</reference>
<accession>D3DGN0</accession>
<organism evidence="1 2">
    <name type="scientific">Hydrogenobacter thermophilus (strain DSM 6534 / IAM 12695 / TK-6)</name>
    <dbReference type="NCBI Taxonomy" id="608538"/>
    <lineage>
        <taxon>Bacteria</taxon>
        <taxon>Pseudomonadati</taxon>
        <taxon>Aquificota</taxon>
        <taxon>Aquificia</taxon>
        <taxon>Aquificales</taxon>
        <taxon>Aquificaceae</taxon>
        <taxon>Hydrogenobacter</taxon>
    </lineage>
</organism>
<dbReference type="EMBL" id="AP011112">
    <property type="protein sequence ID" value="BAI68982.1"/>
    <property type="molecule type" value="Genomic_DNA"/>
</dbReference>
<keyword evidence="2" id="KW-1185">Reference proteome</keyword>
<dbReference type="Proteomes" id="UP000002574">
    <property type="component" value="Chromosome"/>
</dbReference>
<dbReference type="STRING" id="608538.HTH_0518"/>
<gene>
    <name evidence="1" type="ordered locus">HTH_0518</name>
</gene>
<evidence type="ECO:0000313" key="1">
    <source>
        <dbReference type="EMBL" id="BAI68982.1"/>
    </source>
</evidence>
<proteinExistence type="predicted"/>
<dbReference type="AlphaFoldDB" id="D3DGN0"/>
<name>D3DGN0_HYDTT</name>
<evidence type="ECO:0000313" key="2">
    <source>
        <dbReference type="Proteomes" id="UP000002574"/>
    </source>
</evidence>
<dbReference type="KEGG" id="hth:HTH_0518"/>
<sequence length="97" mass="12061">MRALRKLYFRAVRTACAPTIEEYRDWRGRKYTRIYYFALPKYLEDLPHARWLVSSSKTLRALGIFRFFIIGWLARKEYQIRRNLRRLIVYKKEELHF</sequence>